<reference evidence="1 2" key="1">
    <citation type="journal article" date="2019" name="Sci. Rep.">
        <title>Orb-weaving spider Araneus ventricosus genome elucidates the spidroin gene catalogue.</title>
        <authorList>
            <person name="Kono N."/>
            <person name="Nakamura H."/>
            <person name="Ohtoshi R."/>
            <person name="Moran D.A.P."/>
            <person name="Shinohara A."/>
            <person name="Yoshida Y."/>
            <person name="Fujiwara M."/>
            <person name="Mori M."/>
            <person name="Tomita M."/>
            <person name="Arakawa K."/>
        </authorList>
    </citation>
    <scope>NUCLEOTIDE SEQUENCE [LARGE SCALE GENOMIC DNA]</scope>
</reference>
<dbReference type="EMBL" id="BGPR01024223">
    <property type="protein sequence ID" value="GBN92110.1"/>
    <property type="molecule type" value="Genomic_DNA"/>
</dbReference>
<organism evidence="1 2">
    <name type="scientific">Araneus ventricosus</name>
    <name type="common">Orbweaver spider</name>
    <name type="synonym">Epeira ventricosa</name>
    <dbReference type="NCBI Taxonomy" id="182803"/>
    <lineage>
        <taxon>Eukaryota</taxon>
        <taxon>Metazoa</taxon>
        <taxon>Ecdysozoa</taxon>
        <taxon>Arthropoda</taxon>
        <taxon>Chelicerata</taxon>
        <taxon>Arachnida</taxon>
        <taxon>Araneae</taxon>
        <taxon>Araneomorphae</taxon>
        <taxon>Entelegynae</taxon>
        <taxon>Araneoidea</taxon>
        <taxon>Araneidae</taxon>
        <taxon>Araneus</taxon>
    </lineage>
</organism>
<evidence type="ECO:0000313" key="2">
    <source>
        <dbReference type="Proteomes" id="UP000499080"/>
    </source>
</evidence>
<sequence length="143" mass="16279">MEYFWLLAQLGDSEFCRYRLVLDDSIRSFQFCCNFWAQRLLCRGSPGFHGIHWSPPLRWPVALESERSLTICSPRPPICLSLANVWPLSKRAPNSFRYPFKEAMYSPIAQARSKHRALAIAVSGLCAISAGCIHCLHGLRPKL</sequence>
<gene>
    <name evidence="1" type="ORF">AVEN_1830_1</name>
</gene>
<accession>A0A4Y2SWX7</accession>
<proteinExistence type="predicted"/>
<comment type="caution">
    <text evidence="1">The sequence shown here is derived from an EMBL/GenBank/DDBJ whole genome shotgun (WGS) entry which is preliminary data.</text>
</comment>
<keyword evidence="2" id="KW-1185">Reference proteome</keyword>
<dbReference type="AlphaFoldDB" id="A0A4Y2SWX7"/>
<name>A0A4Y2SWX7_ARAVE</name>
<evidence type="ECO:0000313" key="1">
    <source>
        <dbReference type="EMBL" id="GBN92110.1"/>
    </source>
</evidence>
<dbReference type="Proteomes" id="UP000499080">
    <property type="component" value="Unassembled WGS sequence"/>
</dbReference>
<protein>
    <submittedName>
        <fullName evidence="1">Uncharacterized protein</fullName>
    </submittedName>
</protein>